<protein>
    <submittedName>
        <fullName evidence="3">Porin</fullName>
    </submittedName>
</protein>
<dbReference type="InterPro" id="IPR010870">
    <property type="entry name" value="Porin_O/P"/>
</dbReference>
<dbReference type="EMBL" id="JBBHJY010000001">
    <property type="protein sequence ID" value="MEJ6009264.1"/>
    <property type="molecule type" value="Genomic_DNA"/>
</dbReference>
<dbReference type="Pfam" id="PF07396">
    <property type="entry name" value="Porin_O_P"/>
    <property type="match status" value="1"/>
</dbReference>
<evidence type="ECO:0000313" key="3">
    <source>
        <dbReference type="EMBL" id="MEJ6009264.1"/>
    </source>
</evidence>
<proteinExistence type="predicted"/>
<keyword evidence="1" id="KW-0175">Coiled coil</keyword>
<dbReference type="Proteomes" id="UP001379235">
    <property type="component" value="Unassembled WGS sequence"/>
</dbReference>
<feature type="signal peptide" evidence="2">
    <location>
        <begin position="1"/>
        <end position="24"/>
    </location>
</feature>
<dbReference type="SUPFAM" id="SSF56935">
    <property type="entry name" value="Porins"/>
    <property type="match status" value="1"/>
</dbReference>
<organism evidence="3 4">
    <name type="scientific">Novosphingobium aquae</name>
    <dbReference type="NCBI Taxonomy" id="3133435"/>
    <lineage>
        <taxon>Bacteria</taxon>
        <taxon>Pseudomonadati</taxon>
        <taxon>Pseudomonadota</taxon>
        <taxon>Alphaproteobacteria</taxon>
        <taxon>Sphingomonadales</taxon>
        <taxon>Sphingomonadaceae</taxon>
        <taxon>Novosphingobium</taxon>
    </lineage>
</organism>
<sequence>MPITSRISVIALACASGWAMPAQAQDADLKAIQQQIATMQSQMQGMQQQINSLQLQLGQANARVAAAETRAVSAEMQASAATSALAKAPAASVTAKPATDITWDGAPKLATKDGWSFKPRGRMQLDTGGVNAPAGIASAQSLGWGTEFRRAYIGFDGTVPGGFGYRVEADLAGSSVELTDVYMTYKANPKLTFTIGQHKPFQSMEDMTSDLFTSFMERAAFNSGFGFERRVGVSATYQGKVVLVQAGAFTDNAADLNNDRNNSYSFDGRVVFMPKLGDAQLHLGGSVHYRDFNDAQISTRYRARPFIHTTDVRLVDTGVFAATGERSIGAEFTYINGRFHATAETQWMTALRPGLADPNFNGGYAEIGYLLTDDTTAYKGGAYDRIRPKSPLNKGGIGAIQINARYDWLNLDSGAILGGKQEIAGISAIWMPTDYVRFIANYGHIWLNNAAVPAGAVRNYSADSIGMRAQFDF</sequence>
<gene>
    <name evidence="3" type="ORF">WG900_04960</name>
</gene>
<evidence type="ECO:0000313" key="4">
    <source>
        <dbReference type="Proteomes" id="UP001379235"/>
    </source>
</evidence>
<accession>A0ABU8S6Y9</accession>
<dbReference type="Gene3D" id="2.40.160.10">
    <property type="entry name" value="Porin"/>
    <property type="match status" value="1"/>
</dbReference>
<comment type="caution">
    <text evidence="3">The sequence shown here is derived from an EMBL/GenBank/DDBJ whole genome shotgun (WGS) entry which is preliminary data.</text>
</comment>
<evidence type="ECO:0000256" key="1">
    <source>
        <dbReference type="SAM" id="Coils"/>
    </source>
</evidence>
<keyword evidence="2" id="KW-0732">Signal</keyword>
<dbReference type="InterPro" id="IPR023614">
    <property type="entry name" value="Porin_dom_sf"/>
</dbReference>
<reference evidence="3 4" key="1">
    <citation type="submission" date="2024-03" db="EMBL/GenBank/DDBJ databases">
        <authorList>
            <person name="Jo J.-H."/>
        </authorList>
    </citation>
    <scope>NUCLEOTIDE SEQUENCE [LARGE SCALE GENOMIC DNA]</scope>
    <source>
        <strain evidence="3 4">AS3R-12</strain>
    </source>
</reference>
<feature type="coiled-coil region" evidence="1">
    <location>
        <begin position="22"/>
        <end position="70"/>
    </location>
</feature>
<feature type="chain" id="PRO_5046198459" evidence="2">
    <location>
        <begin position="25"/>
        <end position="473"/>
    </location>
</feature>
<keyword evidence="4" id="KW-1185">Reference proteome</keyword>
<evidence type="ECO:0000256" key="2">
    <source>
        <dbReference type="SAM" id="SignalP"/>
    </source>
</evidence>
<name>A0ABU8S6Y9_9SPHN</name>
<dbReference type="RefSeq" id="WP_339965180.1">
    <property type="nucleotide sequence ID" value="NZ_JBBHJY010000001.1"/>
</dbReference>